<keyword evidence="2" id="KW-1185">Reference proteome</keyword>
<dbReference type="InterPro" id="IPR011989">
    <property type="entry name" value="ARM-like"/>
</dbReference>
<organism evidence="1 2">
    <name type="scientific">Hymenobacter tibetensis</name>
    <dbReference type="NCBI Taxonomy" id="497967"/>
    <lineage>
        <taxon>Bacteria</taxon>
        <taxon>Pseudomonadati</taxon>
        <taxon>Bacteroidota</taxon>
        <taxon>Cytophagia</taxon>
        <taxon>Cytophagales</taxon>
        <taxon>Hymenobacteraceae</taxon>
        <taxon>Hymenobacter</taxon>
    </lineage>
</organism>
<gene>
    <name evidence="1" type="ORF">MTX78_12005</name>
</gene>
<evidence type="ECO:0000313" key="2">
    <source>
        <dbReference type="Proteomes" id="UP000831113"/>
    </source>
</evidence>
<evidence type="ECO:0000313" key="1">
    <source>
        <dbReference type="EMBL" id="UOG72851.1"/>
    </source>
</evidence>
<name>A0ABY4CV12_9BACT</name>
<dbReference type="Gene3D" id="1.25.10.10">
    <property type="entry name" value="Leucine-rich Repeat Variant"/>
    <property type="match status" value="1"/>
</dbReference>
<reference evidence="1 2" key="1">
    <citation type="submission" date="2022-03" db="EMBL/GenBank/DDBJ databases">
        <title>Hymenobactersp. isolated from the air.</title>
        <authorList>
            <person name="Won M."/>
            <person name="Kwon S.-W."/>
        </authorList>
    </citation>
    <scope>NUCLEOTIDE SEQUENCE [LARGE SCALE GENOMIC DNA]</scope>
    <source>
        <strain evidence="1 2">KACC 21982</strain>
    </source>
</reference>
<proteinExistence type="predicted"/>
<dbReference type="Proteomes" id="UP000831113">
    <property type="component" value="Chromosome"/>
</dbReference>
<sequence length="218" mass="24605">MPEVSLKLAEAVKLLSSSKALKRESGAKRLRKLGLAESGEVIFSALQKEIKDKRTWSTQYHLIIALGVVKHHSALPFLWEFAHRDFDATILYMALGDAIMRLSLLEKPLKDAWKEILQTQNPKIIYGALRAIALLKLVPDDSIVQDIIDVARKPEFVDGVRGYPGDQSGLRYWVAIASAGWKPLLVREFLLESQLINDTSLKYAAENALKGKYARWDY</sequence>
<dbReference type="InterPro" id="IPR016024">
    <property type="entry name" value="ARM-type_fold"/>
</dbReference>
<protein>
    <recommendedName>
        <fullName evidence="3">HEAT repeat domain-containing protein</fullName>
    </recommendedName>
</protein>
<evidence type="ECO:0008006" key="3">
    <source>
        <dbReference type="Google" id="ProtNLM"/>
    </source>
</evidence>
<dbReference type="EMBL" id="CP094669">
    <property type="protein sequence ID" value="UOG72851.1"/>
    <property type="molecule type" value="Genomic_DNA"/>
</dbReference>
<dbReference type="SUPFAM" id="SSF48371">
    <property type="entry name" value="ARM repeat"/>
    <property type="match status" value="1"/>
</dbReference>
<accession>A0ABY4CV12</accession>
<dbReference type="RefSeq" id="WP_243794167.1">
    <property type="nucleotide sequence ID" value="NZ_CP094669.1"/>
</dbReference>